<accession>A5FTW4</accession>
<sequence length="348" mass="38357">MRAARTGKESTGFFRIGEASEVGGLVLGGDYCAEHESGIEELRREFGISSKAPPGIERYRISGLSSRSALVFCDRPDLDQSILCCSHPSNVAQLVGKPGITGGLATRHEGFDLVAANRLVAFLPTWRDKDDRVRVLPVHSKAADREAWKAYNAGIIGAWSERSFMVRALGEDARRDLEAVYNALLGCDIALSATRALTPFGRGGLAIVIASRIQPADLDRLREQDEDQDLLDATFKATGLPARFAERRGTDPLFGPNAKPAYFGIRPTWTREFIERRKADPAARPTEDDLTVWLNPMEQRHHNFGWFSVDALRRWFDGEGPVVKAWVEQQRVGFPDQPAPDGLAPGCG</sequence>
<gene>
    <name evidence="1" type="ordered locus">Acry_3442</name>
</gene>
<dbReference type="EMBL" id="CP000690">
    <property type="protein sequence ID" value="ABQ29046.1"/>
    <property type="molecule type" value="Genomic_DNA"/>
</dbReference>
<dbReference type="KEGG" id="acr:Acry_3442"/>
<dbReference type="AlphaFoldDB" id="A5FTW4"/>
<geneLocation type="plasmid" evidence="1 2">
    <name>pACRY02</name>
</geneLocation>
<reference evidence="1 2" key="1">
    <citation type="submission" date="2007-05" db="EMBL/GenBank/DDBJ databases">
        <title>Complete sequence of plasmid2 pACRY02 of Acidiphilium cryptum JF-5.</title>
        <authorList>
            <consortium name="US DOE Joint Genome Institute"/>
            <person name="Copeland A."/>
            <person name="Lucas S."/>
            <person name="Lapidus A."/>
            <person name="Barry K."/>
            <person name="Detter J.C."/>
            <person name="Glavina del Rio T."/>
            <person name="Hammon N."/>
            <person name="Israni S."/>
            <person name="Dalin E."/>
            <person name="Tice H."/>
            <person name="Pitluck S."/>
            <person name="Sims D."/>
            <person name="Brettin T."/>
            <person name="Bruce D."/>
            <person name="Han C."/>
            <person name="Schmutz J."/>
            <person name="Larimer F."/>
            <person name="Land M."/>
            <person name="Hauser L."/>
            <person name="Kyrpides N."/>
            <person name="Kim E."/>
            <person name="Magnuson T."/>
            <person name="Richardson P."/>
        </authorList>
    </citation>
    <scope>NUCLEOTIDE SEQUENCE [LARGE SCALE GENOMIC DNA]</scope>
    <source>
        <strain evidence="2">JF-5</strain>
        <plasmid evidence="2">Plasmid pACRY02</plasmid>
    </source>
</reference>
<keyword evidence="2" id="KW-1185">Reference proteome</keyword>
<evidence type="ECO:0000313" key="2">
    <source>
        <dbReference type="Proteomes" id="UP000000245"/>
    </source>
</evidence>
<dbReference type="Proteomes" id="UP000000245">
    <property type="component" value="Plasmid pACRY02"/>
</dbReference>
<dbReference type="HOGENOM" id="CLU_927155_0_0_5"/>
<keyword evidence="1" id="KW-0614">Plasmid</keyword>
<evidence type="ECO:0000313" key="1">
    <source>
        <dbReference type="EMBL" id="ABQ29046.1"/>
    </source>
</evidence>
<dbReference type="RefSeq" id="WP_011930608.1">
    <property type="nucleotide sequence ID" value="NC_009468.1"/>
</dbReference>
<name>A5FTW4_ACICJ</name>
<protein>
    <submittedName>
        <fullName evidence="1">Uncharacterized protein</fullName>
    </submittedName>
</protein>
<organism evidence="1 2">
    <name type="scientific">Acidiphilium cryptum (strain JF-5)</name>
    <dbReference type="NCBI Taxonomy" id="349163"/>
    <lineage>
        <taxon>Bacteria</taxon>
        <taxon>Pseudomonadati</taxon>
        <taxon>Pseudomonadota</taxon>
        <taxon>Alphaproteobacteria</taxon>
        <taxon>Acetobacterales</taxon>
        <taxon>Acidocellaceae</taxon>
        <taxon>Acidiphilium</taxon>
    </lineage>
</organism>
<proteinExistence type="predicted"/>